<name>A0A1Z4J995_LEPBY</name>
<dbReference type="Proteomes" id="UP000217895">
    <property type="component" value="Chromosome"/>
</dbReference>
<sequence length="67" mass="7831">METDAEYKILSALALTLLEELKQVQVEGKLYLYTERKPCESCQNILRQFRELFPSVGISVVWDHPYP</sequence>
<dbReference type="InterPro" id="IPR032721">
    <property type="entry name" value="Toxin-deaminase"/>
</dbReference>
<keyword evidence="2" id="KW-1185">Reference proteome</keyword>
<accession>A0A1Z4J995</accession>
<dbReference type="EMBL" id="AP018203">
    <property type="protein sequence ID" value="BAY53326.1"/>
    <property type="molecule type" value="Genomic_DNA"/>
</dbReference>
<reference evidence="1 2" key="1">
    <citation type="submission" date="2017-06" db="EMBL/GenBank/DDBJ databases">
        <title>Genome sequencing of cyanobaciteial culture collection at National Institute for Environmental Studies (NIES).</title>
        <authorList>
            <person name="Hirose Y."/>
            <person name="Shimura Y."/>
            <person name="Fujisawa T."/>
            <person name="Nakamura Y."/>
            <person name="Kawachi M."/>
        </authorList>
    </citation>
    <scope>NUCLEOTIDE SEQUENCE [LARGE SCALE GENOMIC DNA]</scope>
    <source>
        <strain evidence="1 2">NIES-2135</strain>
    </source>
</reference>
<organism evidence="1 2">
    <name type="scientific">Leptolyngbya boryana NIES-2135</name>
    <dbReference type="NCBI Taxonomy" id="1973484"/>
    <lineage>
        <taxon>Bacteria</taxon>
        <taxon>Bacillati</taxon>
        <taxon>Cyanobacteriota</taxon>
        <taxon>Cyanophyceae</taxon>
        <taxon>Leptolyngbyales</taxon>
        <taxon>Leptolyngbyaceae</taxon>
        <taxon>Leptolyngbya group</taxon>
        <taxon>Leptolyngbya</taxon>
    </lineage>
</organism>
<evidence type="ECO:0000313" key="1">
    <source>
        <dbReference type="EMBL" id="BAY53326.1"/>
    </source>
</evidence>
<protein>
    <submittedName>
        <fullName evidence="1">Uncharacterized protein</fullName>
    </submittedName>
</protein>
<gene>
    <name evidence="1" type="ORF">NIES2135_01280</name>
</gene>
<dbReference type="AlphaFoldDB" id="A0A1Z4J995"/>
<evidence type="ECO:0000313" key="2">
    <source>
        <dbReference type="Proteomes" id="UP000217895"/>
    </source>
</evidence>
<proteinExistence type="predicted"/>
<dbReference type="Pfam" id="PF14424">
    <property type="entry name" value="Toxin-deaminase"/>
    <property type="match status" value="1"/>
</dbReference>